<keyword evidence="2" id="KW-1185">Reference proteome</keyword>
<dbReference type="InterPro" id="IPR032466">
    <property type="entry name" value="Metal_Hydrolase"/>
</dbReference>
<accession>A0A840I9W2</accession>
<dbReference type="Pfam" id="PF19799">
    <property type="entry name" value="DUF6282"/>
    <property type="match status" value="1"/>
</dbReference>
<dbReference type="EMBL" id="JACHNU010000001">
    <property type="protein sequence ID" value="MBB4661392.1"/>
    <property type="molecule type" value="Genomic_DNA"/>
</dbReference>
<gene>
    <name evidence="1" type="ORF">BDZ31_000965</name>
</gene>
<dbReference type="SUPFAM" id="SSF51556">
    <property type="entry name" value="Metallo-dependent hydrolases"/>
    <property type="match status" value="1"/>
</dbReference>
<dbReference type="AlphaFoldDB" id="A0A840I9W2"/>
<evidence type="ECO:0000313" key="1">
    <source>
        <dbReference type="EMBL" id="MBB4661392.1"/>
    </source>
</evidence>
<comment type="caution">
    <text evidence="1">The sequence shown here is derived from an EMBL/GenBank/DDBJ whole genome shotgun (WGS) entry which is preliminary data.</text>
</comment>
<dbReference type="Gene3D" id="3.20.20.140">
    <property type="entry name" value="Metal-dependent hydrolases"/>
    <property type="match status" value="1"/>
</dbReference>
<evidence type="ECO:0000313" key="2">
    <source>
        <dbReference type="Proteomes" id="UP000585272"/>
    </source>
</evidence>
<protein>
    <recommendedName>
        <fullName evidence="3">Amidohydrolase-related domain-containing protein</fullName>
    </recommendedName>
</protein>
<organism evidence="1 2">
    <name type="scientific">Conexibacter arvalis</name>
    <dbReference type="NCBI Taxonomy" id="912552"/>
    <lineage>
        <taxon>Bacteria</taxon>
        <taxon>Bacillati</taxon>
        <taxon>Actinomycetota</taxon>
        <taxon>Thermoleophilia</taxon>
        <taxon>Solirubrobacterales</taxon>
        <taxon>Conexibacteraceae</taxon>
        <taxon>Conexibacter</taxon>
    </lineage>
</organism>
<proteinExistence type="predicted"/>
<sequence>MIDIRGAFDCHVHTAPSLFERPWTAFETAEAALRQGMKGFVLKHHFQPSVAQASDVQKAYPELTVVGGVVLNRYTGGLNPYAVESAIKMGGRVVWFPTVDAKNHFDYFGTASSYDVSDAGDGGPQLIGGNKGFERLTSGPGITALGEDGELLPEAREIVDICVRHDVVLGTAHLGREETFAVFRYAASRRARRLLLGHALWKPLNLSLEELIEIADLGVTIEFAASISLPIPCHASPGLVVETIKAIGPERCILSSDAGAAVFPIVPEALRSYTQCLVDTGLDEDDAHRMLAVNPVRLVLEGAPTPQGSNG</sequence>
<name>A0A840I9W2_9ACTN</name>
<dbReference type="Proteomes" id="UP000585272">
    <property type="component" value="Unassembled WGS sequence"/>
</dbReference>
<reference evidence="1 2" key="1">
    <citation type="submission" date="2020-08" db="EMBL/GenBank/DDBJ databases">
        <title>Genomic Encyclopedia of Archaeal and Bacterial Type Strains, Phase II (KMG-II): from individual species to whole genera.</title>
        <authorList>
            <person name="Goeker M."/>
        </authorList>
    </citation>
    <scope>NUCLEOTIDE SEQUENCE [LARGE SCALE GENOMIC DNA]</scope>
    <source>
        <strain evidence="1 2">DSM 23288</strain>
    </source>
</reference>
<dbReference type="InterPro" id="IPR046249">
    <property type="entry name" value="DUF6282"/>
</dbReference>
<dbReference type="RefSeq" id="WP_183339519.1">
    <property type="nucleotide sequence ID" value="NZ_JACHNU010000001.1"/>
</dbReference>
<evidence type="ECO:0008006" key="3">
    <source>
        <dbReference type="Google" id="ProtNLM"/>
    </source>
</evidence>